<comment type="caution">
    <text evidence="1">The sequence shown here is derived from an EMBL/GenBank/DDBJ whole genome shotgun (WGS) entry which is preliminary data.</text>
</comment>
<dbReference type="EMBL" id="AFCS01001425">
    <property type="protein sequence ID" value="EHC71362.1"/>
    <property type="molecule type" value="Genomic_DNA"/>
</dbReference>
<reference evidence="1 2" key="1">
    <citation type="journal article" date="2011" name="BMC Genomics">
        <title>Genome sequencing reveals diversification of virulence factor content and possible host adaptation in distinct subpopulations of Salmonella enterica.</title>
        <authorList>
            <person name="den Bakker H.C."/>
            <person name="Moreno Switt A.I."/>
            <person name="Govoni G."/>
            <person name="Cummings C.A."/>
            <person name="Ranieri M.L."/>
            <person name="Degoricija L."/>
            <person name="Hoelzer K."/>
            <person name="Rodriguez-Rivera L.D."/>
            <person name="Brown S."/>
            <person name="Bolchacova E."/>
            <person name="Furtado M.R."/>
            <person name="Wiedmann M."/>
        </authorList>
    </citation>
    <scope>NUCLEOTIDE SEQUENCE [LARGE SCALE GENOMIC DNA]</scope>
    <source>
        <strain evidence="1 2">S5-403</strain>
    </source>
</reference>
<accession>G5QCJ7</accession>
<evidence type="ECO:0000313" key="1">
    <source>
        <dbReference type="EMBL" id="EHC71362.1"/>
    </source>
</evidence>
<feature type="non-terminal residue" evidence="1">
    <location>
        <position position="30"/>
    </location>
</feature>
<evidence type="ECO:0000313" key="2">
    <source>
        <dbReference type="Proteomes" id="UP000003221"/>
    </source>
</evidence>
<dbReference type="AlphaFoldDB" id="G5QCJ7"/>
<name>G5QCJ7_SALMO</name>
<gene>
    <name evidence="1" type="ORF">LTSEMON_6432</name>
</gene>
<proteinExistence type="predicted"/>
<organism evidence="1 2">
    <name type="scientific">Salmonella enterica subsp. enterica serovar Montevideo str. S5-403</name>
    <dbReference type="NCBI Taxonomy" id="913242"/>
    <lineage>
        <taxon>Bacteria</taxon>
        <taxon>Pseudomonadati</taxon>
        <taxon>Pseudomonadota</taxon>
        <taxon>Gammaproteobacteria</taxon>
        <taxon>Enterobacterales</taxon>
        <taxon>Enterobacteriaceae</taxon>
        <taxon>Salmonella</taxon>
    </lineage>
</organism>
<protein>
    <submittedName>
        <fullName evidence="1">Uncharacterized protein</fullName>
    </submittedName>
</protein>
<dbReference type="Proteomes" id="UP000003221">
    <property type="component" value="Unassembled WGS sequence"/>
</dbReference>
<sequence>MLEFFVSFGCWQCHVAFLLYCANTENILLT</sequence>